<organism evidence="2">
    <name type="scientific">Streptomyces sp. NBC_00093</name>
    <dbReference type="NCBI Taxonomy" id="2975649"/>
    <lineage>
        <taxon>Bacteria</taxon>
        <taxon>Bacillati</taxon>
        <taxon>Actinomycetota</taxon>
        <taxon>Actinomycetes</taxon>
        <taxon>Kitasatosporales</taxon>
        <taxon>Streptomycetaceae</taxon>
        <taxon>Streptomyces</taxon>
    </lineage>
</organism>
<keyword evidence="1" id="KW-1133">Transmembrane helix</keyword>
<keyword evidence="1" id="KW-0472">Membrane</keyword>
<dbReference type="AlphaFoldDB" id="A0AAU2A197"/>
<name>A0AAU2A197_9ACTN</name>
<protein>
    <recommendedName>
        <fullName evidence="3">DUF3137 domain-containing protein</fullName>
    </recommendedName>
</protein>
<sequence length="294" mass="32413">MAETEATERKRKVEKYFHPTPKQSLDQIATALLAVGGIAVLVGLIALNSNAFVGGVMMAGGIYAAIKGGSKKKEYRDAYEKSEPKLSDREMDRLLAQDLKVIEERAMQRLGITSDHLEIGAQSWDPVAALLGTSPSERPEKRPLVLYGPNLSGFGIGDDGVWRFQEYEVLVVCPTLHHLALFHCSLDFLSGGLSKEDTEEYQYNHVVAVSTRTTPAPADISLEQLNTRTPDDDSVHFSKVQRRRLEVSVSNGQSMGVTVGISDEEDSTKRARLQSSGIDEVIGSIRRVLRDRSR</sequence>
<accession>A0AAU2A197</accession>
<evidence type="ECO:0000256" key="1">
    <source>
        <dbReference type="SAM" id="Phobius"/>
    </source>
</evidence>
<keyword evidence="1" id="KW-0812">Transmembrane</keyword>
<proteinExistence type="predicted"/>
<reference evidence="2" key="1">
    <citation type="submission" date="2022-10" db="EMBL/GenBank/DDBJ databases">
        <title>The complete genomes of actinobacterial strains from the NBC collection.</title>
        <authorList>
            <person name="Joergensen T.S."/>
            <person name="Alvarez Arevalo M."/>
            <person name="Sterndorff E.B."/>
            <person name="Faurdal D."/>
            <person name="Vuksanovic O."/>
            <person name="Mourched A.-S."/>
            <person name="Charusanti P."/>
            <person name="Shaw S."/>
            <person name="Blin K."/>
            <person name="Weber T."/>
        </authorList>
    </citation>
    <scope>NUCLEOTIDE SEQUENCE</scope>
    <source>
        <strain evidence="2">NBC_00093</strain>
    </source>
</reference>
<feature type="transmembrane region" description="Helical" evidence="1">
    <location>
        <begin position="28"/>
        <end position="45"/>
    </location>
</feature>
<gene>
    <name evidence="2" type="ORF">OHA22_24395</name>
</gene>
<dbReference type="EMBL" id="CP108222">
    <property type="protein sequence ID" value="WTT18449.1"/>
    <property type="molecule type" value="Genomic_DNA"/>
</dbReference>
<evidence type="ECO:0000313" key="2">
    <source>
        <dbReference type="EMBL" id="WTT18449.1"/>
    </source>
</evidence>
<evidence type="ECO:0008006" key="3">
    <source>
        <dbReference type="Google" id="ProtNLM"/>
    </source>
</evidence>